<dbReference type="EMBL" id="BAABAB010000010">
    <property type="protein sequence ID" value="GAA3614835.1"/>
    <property type="molecule type" value="Genomic_DNA"/>
</dbReference>
<dbReference type="InterPro" id="IPR050583">
    <property type="entry name" value="Mycobacterial_A85_antigen"/>
</dbReference>
<dbReference type="GO" id="GO:0016787">
    <property type="term" value="F:hydrolase activity"/>
    <property type="evidence" value="ECO:0007669"/>
    <property type="project" value="UniProtKB-KW"/>
</dbReference>
<dbReference type="Pfam" id="PF00756">
    <property type="entry name" value="Esterase"/>
    <property type="match status" value="1"/>
</dbReference>
<feature type="transmembrane region" description="Helical" evidence="1">
    <location>
        <begin position="31"/>
        <end position="52"/>
    </location>
</feature>
<comment type="caution">
    <text evidence="2">The sequence shown here is derived from an EMBL/GenBank/DDBJ whole genome shotgun (WGS) entry which is preliminary data.</text>
</comment>
<evidence type="ECO:0000313" key="2">
    <source>
        <dbReference type="EMBL" id="GAA3614835.1"/>
    </source>
</evidence>
<keyword evidence="1" id="KW-0812">Transmembrane</keyword>
<gene>
    <name evidence="2" type="ORF">GCM10022236_15960</name>
</gene>
<accession>A0ABP6ZP61</accession>
<dbReference type="Proteomes" id="UP001501490">
    <property type="component" value="Unassembled WGS sequence"/>
</dbReference>
<keyword evidence="1" id="KW-1133">Transmembrane helix</keyword>
<dbReference type="PANTHER" id="PTHR48098:SF1">
    <property type="entry name" value="DIACYLGLYCEROL ACYLTRANSFERASE_MYCOLYLTRANSFERASE AG85A"/>
    <property type="match status" value="1"/>
</dbReference>
<name>A0ABP6ZP61_9ACTN</name>
<evidence type="ECO:0000313" key="3">
    <source>
        <dbReference type="Proteomes" id="UP001501490"/>
    </source>
</evidence>
<dbReference type="SUPFAM" id="SSF53474">
    <property type="entry name" value="alpha/beta-Hydrolases"/>
    <property type="match status" value="1"/>
</dbReference>
<keyword evidence="2" id="KW-0378">Hydrolase</keyword>
<dbReference type="Gene3D" id="3.40.50.1820">
    <property type="entry name" value="alpha/beta hydrolase"/>
    <property type="match status" value="1"/>
</dbReference>
<proteinExistence type="predicted"/>
<protein>
    <submittedName>
        <fullName evidence="2">Alpha/beta hydrolase-fold protein</fullName>
    </submittedName>
</protein>
<keyword evidence="1" id="KW-0472">Membrane</keyword>
<evidence type="ECO:0000256" key="1">
    <source>
        <dbReference type="SAM" id="Phobius"/>
    </source>
</evidence>
<organism evidence="2 3">
    <name type="scientific">Microlunatus ginsengisoli</name>
    <dbReference type="NCBI Taxonomy" id="363863"/>
    <lineage>
        <taxon>Bacteria</taxon>
        <taxon>Bacillati</taxon>
        <taxon>Actinomycetota</taxon>
        <taxon>Actinomycetes</taxon>
        <taxon>Propionibacteriales</taxon>
        <taxon>Propionibacteriaceae</taxon>
        <taxon>Microlunatus</taxon>
    </lineage>
</organism>
<dbReference type="PANTHER" id="PTHR48098">
    <property type="entry name" value="ENTEROCHELIN ESTERASE-RELATED"/>
    <property type="match status" value="1"/>
</dbReference>
<dbReference type="InterPro" id="IPR000801">
    <property type="entry name" value="Esterase-like"/>
</dbReference>
<sequence length="356" mass="37766">MVVIAATLAVGLAVLVALTRRRRPNGWVGHGLRFLAILVSQAMAVFAVVLVANNTYDFYNNWDDLLGGGGSGEVPAVAAGTLVPPDGSQGRVVTVTVRAPGAKGPGGERLPVLVWLPKQYGQPQFKKVRFPVVMMLPGQPSTPQGVFSGFEFGKEAAAAIDSGRAKPFVAVLPPLMIDPPRDTECTNVPNGPQAETWLYQDVRTAVINKLRVDRDGAHWSTMGWSTGGFCAAKLLLRHPTLFGAAISVGGYFTAETDSTTGDLFGGNAQLRKENSPSWLIKQNGARQTNLLVVTSTADRDSWHGAPYADTAKFVAQNKGTPGVSTILLTSGGHNFGTYRPTLPAAFGWLKQIGSLG</sequence>
<reference evidence="3" key="1">
    <citation type="journal article" date="2019" name="Int. J. Syst. Evol. Microbiol.">
        <title>The Global Catalogue of Microorganisms (GCM) 10K type strain sequencing project: providing services to taxonomists for standard genome sequencing and annotation.</title>
        <authorList>
            <consortium name="The Broad Institute Genomics Platform"/>
            <consortium name="The Broad Institute Genome Sequencing Center for Infectious Disease"/>
            <person name="Wu L."/>
            <person name="Ma J."/>
        </authorList>
    </citation>
    <scope>NUCLEOTIDE SEQUENCE [LARGE SCALE GENOMIC DNA]</scope>
    <source>
        <strain evidence="3">JCM 16929</strain>
    </source>
</reference>
<keyword evidence="3" id="KW-1185">Reference proteome</keyword>
<dbReference type="InterPro" id="IPR029058">
    <property type="entry name" value="AB_hydrolase_fold"/>
</dbReference>